<reference evidence="2 3" key="1">
    <citation type="submission" date="2010-12" db="EMBL/GenBank/DDBJ databases">
        <authorList>
            <person name="Muzny D."/>
            <person name="Qin X."/>
            <person name="Deng J."/>
            <person name="Jiang H."/>
            <person name="Liu Y."/>
            <person name="Qu J."/>
            <person name="Song X.-Z."/>
            <person name="Zhang L."/>
            <person name="Thornton R."/>
            <person name="Coyle M."/>
            <person name="Francisco L."/>
            <person name="Jackson L."/>
            <person name="Javaid M."/>
            <person name="Korchina V."/>
            <person name="Kovar C."/>
            <person name="Mata R."/>
            <person name="Mathew T."/>
            <person name="Ngo R."/>
            <person name="Nguyen L."/>
            <person name="Nguyen N."/>
            <person name="Okwuonu G."/>
            <person name="Ongeri F."/>
            <person name="Pham C."/>
            <person name="Simmons D."/>
            <person name="Wilczek-Boney K."/>
            <person name="Hale W."/>
            <person name="Jakkamsetti A."/>
            <person name="Pham P."/>
            <person name="Ruth R."/>
            <person name="San Lucas F."/>
            <person name="Warren J."/>
            <person name="Zhang J."/>
            <person name="Zhao Z."/>
            <person name="Zhou C."/>
            <person name="Zhu D."/>
            <person name="Lee S."/>
            <person name="Bess C."/>
            <person name="Blankenburg K."/>
            <person name="Forbes L."/>
            <person name="Fu Q."/>
            <person name="Gubbala S."/>
            <person name="Hirani K."/>
            <person name="Jayaseelan J.C."/>
            <person name="Lara F."/>
            <person name="Munidasa M."/>
            <person name="Palculict T."/>
            <person name="Patil S."/>
            <person name="Pu L.-L."/>
            <person name="Saada N."/>
            <person name="Tang L."/>
            <person name="Weissenberger G."/>
            <person name="Zhu Y."/>
            <person name="Hemphill L."/>
            <person name="Shang Y."/>
            <person name="Youmans B."/>
            <person name="Ayvaz T."/>
            <person name="Ross M."/>
            <person name="Santibanez J."/>
            <person name="Aqrawi P."/>
            <person name="Gross S."/>
            <person name="Joshi V."/>
            <person name="Fowler G."/>
            <person name="Nazareth L."/>
            <person name="Reid J."/>
            <person name="Worley K."/>
            <person name="Petrosino J."/>
            <person name="Highlander S."/>
            <person name="Gibbs R."/>
        </authorList>
    </citation>
    <scope>NUCLEOTIDE SEQUENCE [LARGE SCALE GENOMIC DNA]</scope>
    <source>
        <strain evidence="2 3">ATCC 51333</strain>
    </source>
</reference>
<dbReference type="SUPFAM" id="SSF52200">
    <property type="entry name" value="Toll/Interleukin receptor TIR domain"/>
    <property type="match status" value="1"/>
</dbReference>
<name>E6LXR0_9ACTO</name>
<dbReference type="EMBL" id="AEPY01000004">
    <property type="protein sequence ID" value="EFU80427.1"/>
    <property type="molecule type" value="Genomic_DNA"/>
</dbReference>
<dbReference type="SUPFAM" id="SSF52540">
    <property type="entry name" value="P-loop containing nucleoside triphosphate hydrolases"/>
    <property type="match status" value="1"/>
</dbReference>
<dbReference type="InterPro" id="IPR027417">
    <property type="entry name" value="P-loop_NTPase"/>
</dbReference>
<proteinExistence type="predicted"/>
<dbReference type="PANTHER" id="PTHR43566">
    <property type="entry name" value="CONSERVED PROTEIN"/>
    <property type="match status" value="1"/>
</dbReference>
<dbReference type="PANTHER" id="PTHR43566:SF2">
    <property type="entry name" value="DUF4143 DOMAIN-CONTAINING PROTEIN"/>
    <property type="match status" value="1"/>
</dbReference>
<evidence type="ECO:0000313" key="3">
    <source>
        <dbReference type="Proteomes" id="UP000005573"/>
    </source>
</evidence>
<dbReference type="AlphaFoldDB" id="E6LXR0"/>
<dbReference type="PROSITE" id="PS50104">
    <property type="entry name" value="TIR"/>
    <property type="match status" value="1"/>
</dbReference>
<dbReference type="InterPro" id="IPR041682">
    <property type="entry name" value="AAA_14"/>
</dbReference>
<dbReference type="Pfam" id="PF13173">
    <property type="entry name" value="AAA_14"/>
    <property type="match status" value="1"/>
</dbReference>
<protein>
    <recommendedName>
        <fullName evidence="1">TIR domain-containing protein</fullName>
    </recommendedName>
</protein>
<accession>E6LXR0</accession>
<dbReference type="GO" id="GO:0007165">
    <property type="term" value="P:signal transduction"/>
    <property type="evidence" value="ECO:0007669"/>
    <property type="project" value="InterPro"/>
</dbReference>
<sequence>MDGVFFPRGLAGRLTAGSGLPVRILAGRRAVGKTTLLQNLTLANGQKPEYFSFSADTAALRAAKRDPQEWLSRLPNHSVIDEAQLLPDVTQHVKAVVDRVGDAHRFILCGSAAIGRSRPGESDWLTGRAQRLELLPFSARELAARPLPQGYSLVDALFEGDWTTVAGRRFRAGDADLVATLRYGGMPSLCIPGANPGITNLVQVNQQVFSENEMSLGRELLPGQSVDILRARAVLDAVVAYPGGVLNKNRLANELAMDARTVGRYLDILVERFLVYSLANFRGSAASVGRGAPKMHAVDTSTVCESLSRRGHDISAFPAAAGQVLENWVANQIRAEIGWAKTRYYLGYWRVRTGNRDDEVDLVLLDDTAGAAGVEVKLTSSPNSSDFRGLRRFREDCVKAGRKFRRGFVVCTCDRVQQIEKDLWAIPYQLLGDYPPPKTPETPPGLLTAQNRPCAGRKNMRPNKAVLPSGQEEETESPAATIFVSYTHADNETVYGGLLELVKKIADHYEMKTGETLSIFTDHDLKWGQSWKNALKTELETTAFLLTFVSPRYLKSHACREEVEVFATAAEKASYKAILPILIQAIPPALQPDTLWKKLQSYQYLEVSVTDLRSENRQVLDDVADEISTRLQQTVEARQKLATTAATVQTREKPDESETRMTLEEIMEGIPELSDIFGRDAQTFVKEMDAMGEQLNQSMDAMTDGEFKPAIIAKHARLLDPKAQRLQGAVHDLTHDWAMLRQRINGVIELGKELTEIGENELLQDISIALEQLAAQTRVPELDTLKPMLPFLGRISRLLRPTEQSIMAAIRALESINTEVDALRDYANQTRR</sequence>
<gene>
    <name evidence="2" type="ORF">HMPREF0388_0647</name>
</gene>
<dbReference type="Proteomes" id="UP000005573">
    <property type="component" value="Unassembled WGS sequence"/>
</dbReference>
<dbReference type="Pfam" id="PF13635">
    <property type="entry name" value="DUF4143"/>
    <property type="match status" value="1"/>
</dbReference>
<dbReference type="InterPro" id="IPR000157">
    <property type="entry name" value="TIR_dom"/>
</dbReference>
<dbReference type="HOGENOM" id="CLU_340917_0_0_11"/>
<dbReference type="Pfam" id="PF13676">
    <property type="entry name" value="TIR_2"/>
    <property type="match status" value="1"/>
</dbReference>
<dbReference type="InterPro" id="IPR035897">
    <property type="entry name" value="Toll_tir_struct_dom_sf"/>
</dbReference>
<feature type="domain" description="TIR" evidence="1">
    <location>
        <begin position="478"/>
        <end position="616"/>
    </location>
</feature>
<evidence type="ECO:0000313" key="2">
    <source>
        <dbReference type="EMBL" id="EFU80427.1"/>
    </source>
</evidence>
<dbReference type="Gene3D" id="3.40.50.10140">
    <property type="entry name" value="Toll/interleukin-1 receptor homology (TIR) domain"/>
    <property type="match status" value="1"/>
</dbReference>
<dbReference type="SMART" id="SM00255">
    <property type="entry name" value="TIR"/>
    <property type="match status" value="1"/>
</dbReference>
<comment type="caution">
    <text evidence="2">The sequence shown here is derived from an EMBL/GenBank/DDBJ whole genome shotgun (WGS) entry which is preliminary data.</text>
</comment>
<evidence type="ECO:0000259" key="1">
    <source>
        <dbReference type="PROSITE" id="PS50104"/>
    </source>
</evidence>
<dbReference type="RefSeq" id="WP_004009072.1">
    <property type="nucleotide sequence ID" value="NZ_GL622340.1"/>
</dbReference>
<dbReference type="InterPro" id="IPR025420">
    <property type="entry name" value="DUF4143"/>
</dbReference>
<organism evidence="2 3">
    <name type="scientific">Mobiluncus curtisii ATCC 51333</name>
    <dbReference type="NCBI Taxonomy" id="887326"/>
    <lineage>
        <taxon>Bacteria</taxon>
        <taxon>Bacillati</taxon>
        <taxon>Actinomycetota</taxon>
        <taxon>Actinomycetes</taxon>
        <taxon>Actinomycetales</taxon>
        <taxon>Actinomycetaceae</taxon>
        <taxon>Mobiluncus</taxon>
    </lineage>
</organism>